<dbReference type="Pfam" id="PF12697">
    <property type="entry name" value="Abhydrolase_6"/>
    <property type="match status" value="1"/>
</dbReference>
<feature type="domain" description="AB hydrolase-1" evidence="1">
    <location>
        <begin position="13"/>
        <end position="240"/>
    </location>
</feature>
<dbReference type="AlphaFoldDB" id="A0A9W8QYV0"/>
<comment type="caution">
    <text evidence="2">The sequence shown here is derived from an EMBL/GenBank/DDBJ whole genome shotgun (WGS) entry which is preliminary data.</text>
</comment>
<dbReference type="Gene3D" id="3.40.50.1820">
    <property type="entry name" value="alpha/beta hydrolase"/>
    <property type="match status" value="1"/>
</dbReference>
<accession>A0A9W8QYV0</accession>
<dbReference type="SUPFAM" id="SSF53474">
    <property type="entry name" value="alpha/beta-Hydrolases"/>
    <property type="match status" value="1"/>
</dbReference>
<evidence type="ECO:0000259" key="1">
    <source>
        <dbReference type="Pfam" id="PF12697"/>
    </source>
</evidence>
<name>A0A9W8QYV0_9HYPO</name>
<dbReference type="EMBL" id="JAOQAV010000052">
    <property type="protein sequence ID" value="KAJ4180055.1"/>
    <property type="molecule type" value="Genomic_DNA"/>
</dbReference>
<dbReference type="Proteomes" id="UP001152087">
    <property type="component" value="Unassembled WGS sequence"/>
</dbReference>
<sequence length="257" mass="27106">MAVSPTATNKPVIVLVHGAWQRPAQYESLKQGLAGRGFSVLQPESATSGTVIAELRGKTYLDDVAVIREAIEEPLAAGKEVILVCHSYGGIPASAAAEGYQVHERREQGLPGGIKHIMYLAAFAFPAKGLSLLKAIGGSYAPFMNKEGDVIALGEGAKDALFNDCDSETADRLLAGAIYQSSASFETPTTFAAADVVVPKTYVVCEEDHALPLDAQLAMVDALGNVTEVRVRSGHCVHLNTELLPKVLDAIETAAGF</sequence>
<evidence type="ECO:0000313" key="3">
    <source>
        <dbReference type="Proteomes" id="UP001152087"/>
    </source>
</evidence>
<proteinExistence type="predicted"/>
<organism evidence="2 3">
    <name type="scientific">Fusarium falciforme</name>
    <dbReference type="NCBI Taxonomy" id="195108"/>
    <lineage>
        <taxon>Eukaryota</taxon>
        <taxon>Fungi</taxon>
        <taxon>Dikarya</taxon>
        <taxon>Ascomycota</taxon>
        <taxon>Pezizomycotina</taxon>
        <taxon>Sordariomycetes</taxon>
        <taxon>Hypocreomycetidae</taxon>
        <taxon>Hypocreales</taxon>
        <taxon>Nectriaceae</taxon>
        <taxon>Fusarium</taxon>
        <taxon>Fusarium solani species complex</taxon>
    </lineage>
</organism>
<evidence type="ECO:0000313" key="2">
    <source>
        <dbReference type="EMBL" id="KAJ4180055.1"/>
    </source>
</evidence>
<dbReference type="PANTHER" id="PTHR37017:SF13">
    <property type="entry name" value="AB HYDROLASE-1 DOMAIN-CONTAINING PROTEIN"/>
    <property type="match status" value="1"/>
</dbReference>
<dbReference type="InterPro" id="IPR029058">
    <property type="entry name" value="AB_hydrolase_fold"/>
</dbReference>
<keyword evidence="3" id="KW-1185">Reference proteome</keyword>
<dbReference type="InterPro" id="IPR000073">
    <property type="entry name" value="AB_hydrolase_1"/>
</dbReference>
<dbReference type="PANTHER" id="PTHR37017">
    <property type="entry name" value="AB HYDROLASE-1 DOMAIN-CONTAINING PROTEIN-RELATED"/>
    <property type="match status" value="1"/>
</dbReference>
<dbReference type="InterPro" id="IPR052897">
    <property type="entry name" value="Sec-Metab_Biosynth_Hydrolase"/>
</dbReference>
<gene>
    <name evidence="2" type="ORF">NW755_012095</name>
</gene>
<protein>
    <recommendedName>
        <fullName evidence="1">AB hydrolase-1 domain-containing protein</fullName>
    </recommendedName>
</protein>
<reference evidence="2" key="1">
    <citation type="submission" date="2022-09" db="EMBL/GenBank/DDBJ databases">
        <title>Fusarium specimens isolated from Avocado Roots.</title>
        <authorList>
            <person name="Stajich J."/>
            <person name="Roper C."/>
            <person name="Heimlech-Rivalta G."/>
        </authorList>
    </citation>
    <scope>NUCLEOTIDE SEQUENCE</scope>
    <source>
        <strain evidence="2">A02</strain>
    </source>
</reference>